<dbReference type="Proteomes" id="UP000321736">
    <property type="component" value="Unassembled WGS sequence"/>
</dbReference>
<protein>
    <submittedName>
        <fullName evidence="1">UPF0738 protein</fullName>
    </submittedName>
</protein>
<dbReference type="EMBL" id="BKAR01000004">
    <property type="protein sequence ID" value="GEP83886.1"/>
    <property type="molecule type" value="Genomic_DNA"/>
</dbReference>
<dbReference type="AlphaFoldDB" id="A0A239UA17"/>
<proteinExistence type="predicted"/>
<evidence type="ECO:0000313" key="1">
    <source>
        <dbReference type="EMBL" id="GEP83886.1"/>
    </source>
</evidence>
<sequence length="115" mass="13331">MRIYVNEIKVKDDGIYCYTDKSTEGLTEAGQMLVDSDNYGFAYILDDGQSYSYLIFVKETWSMLHENKGKAIYINDDLKLEMFDQELDYILSNIKGNSNYGKDFVAEVEEAFELE</sequence>
<evidence type="ECO:0000313" key="2">
    <source>
        <dbReference type="Proteomes" id="UP000321736"/>
    </source>
</evidence>
<keyword evidence="2" id="KW-1185">Reference proteome</keyword>
<dbReference type="InterPro" id="IPR020908">
    <property type="entry name" value="UPF0738"/>
</dbReference>
<accession>A0A239UA17</accession>
<gene>
    <name evidence="1" type="ORF">SPI02_04710</name>
</gene>
<organism evidence="1 2">
    <name type="scientific">Staphylococcus piscifermentans</name>
    <dbReference type="NCBI Taxonomy" id="70258"/>
    <lineage>
        <taxon>Bacteria</taxon>
        <taxon>Bacillati</taxon>
        <taxon>Bacillota</taxon>
        <taxon>Bacilli</taxon>
        <taxon>Bacillales</taxon>
        <taxon>Staphylococcaceae</taxon>
        <taxon>Staphylococcus</taxon>
    </lineage>
</organism>
<dbReference type="Pfam" id="PF19785">
    <property type="entry name" value="UPF0738"/>
    <property type="match status" value="1"/>
</dbReference>
<name>A0A239UA17_9STAP</name>
<dbReference type="RefSeq" id="WP_095106209.1">
    <property type="nucleotide sequence ID" value="NZ_BKAR01000004.1"/>
</dbReference>
<comment type="caution">
    <text evidence="1">The sequence shown here is derived from an EMBL/GenBank/DDBJ whole genome shotgun (WGS) entry which is preliminary data.</text>
</comment>
<dbReference type="OrthoDB" id="2966478at2"/>
<reference evidence="1 2" key="1">
    <citation type="submission" date="2019-07" db="EMBL/GenBank/DDBJ databases">
        <title>Whole genome shotgun sequence of Staphylococcus piscifermentans NBRC 109625.</title>
        <authorList>
            <person name="Hosoyama A."/>
            <person name="Uohara A."/>
            <person name="Ohji S."/>
            <person name="Ichikawa N."/>
        </authorList>
    </citation>
    <scope>NUCLEOTIDE SEQUENCE [LARGE SCALE GENOMIC DNA]</scope>
    <source>
        <strain evidence="1 2">NBRC 109625</strain>
    </source>
</reference>